<evidence type="ECO:0000259" key="2">
    <source>
        <dbReference type="PROSITE" id="PS50994"/>
    </source>
</evidence>
<dbReference type="EMBL" id="JAYMGO010000008">
    <property type="protein sequence ID" value="KAL1269114.1"/>
    <property type="molecule type" value="Genomic_DNA"/>
</dbReference>
<comment type="caution">
    <text evidence="3">The sequence shown here is derived from an EMBL/GenBank/DDBJ whole genome shotgun (WGS) entry which is preliminary data.</text>
</comment>
<evidence type="ECO:0000313" key="4">
    <source>
        <dbReference type="Proteomes" id="UP001558613"/>
    </source>
</evidence>
<organism evidence="3 4">
    <name type="scientific">Cirrhinus molitorella</name>
    <name type="common">mud carp</name>
    <dbReference type="NCBI Taxonomy" id="172907"/>
    <lineage>
        <taxon>Eukaryota</taxon>
        <taxon>Metazoa</taxon>
        <taxon>Chordata</taxon>
        <taxon>Craniata</taxon>
        <taxon>Vertebrata</taxon>
        <taxon>Euteleostomi</taxon>
        <taxon>Actinopterygii</taxon>
        <taxon>Neopterygii</taxon>
        <taxon>Teleostei</taxon>
        <taxon>Ostariophysi</taxon>
        <taxon>Cypriniformes</taxon>
        <taxon>Cyprinidae</taxon>
        <taxon>Labeoninae</taxon>
        <taxon>Labeonini</taxon>
        <taxon>Cirrhinus</taxon>
    </lineage>
</organism>
<evidence type="ECO:0000313" key="3">
    <source>
        <dbReference type="EMBL" id="KAL1269114.1"/>
    </source>
</evidence>
<dbReference type="Proteomes" id="UP001558613">
    <property type="component" value="Unassembled WGS sequence"/>
</dbReference>
<dbReference type="InterPro" id="IPR012337">
    <property type="entry name" value="RNaseH-like_sf"/>
</dbReference>
<proteinExistence type="predicted"/>
<feature type="region of interest" description="Disordered" evidence="1">
    <location>
        <begin position="1"/>
        <end position="120"/>
    </location>
</feature>
<feature type="compositionally biased region" description="Low complexity" evidence="1">
    <location>
        <begin position="103"/>
        <end position="116"/>
    </location>
</feature>
<dbReference type="PANTHER" id="PTHR47331">
    <property type="entry name" value="PHD-TYPE DOMAIN-CONTAINING PROTEIN"/>
    <property type="match status" value="1"/>
</dbReference>
<reference evidence="3 4" key="1">
    <citation type="submission" date="2023-09" db="EMBL/GenBank/DDBJ databases">
        <authorList>
            <person name="Wang M."/>
        </authorList>
    </citation>
    <scope>NUCLEOTIDE SEQUENCE [LARGE SCALE GENOMIC DNA]</scope>
    <source>
        <strain evidence="3">GT-2023</strain>
        <tissue evidence="3">Liver</tissue>
    </source>
</reference>
<dbReference type="InterPro" id="IPR001584">
    <property type="entry name" value="Integrase_cat-core"/>
</dbReference>
<feature type="domain" description="Integrase catalytic" evidence="2">
    <location>
        <begin position="658"/>
        <end position="844"/>
    </location>
</feature>
<dbReference type="InterPro" id="IPR036397">
    <property type="entry name" value="RNaseH_sf"/>
</dbReference>
<name>A0ABR3MWX8_9TELE</name>
<accession>A0ABR3MWX8</accession>
<feature type="compositionally biased region" description="Polar residues" evidence="1">
    <location>
        <begin position="212"/>
        <end position="233"/>
    </location>
</feature>
<evidence type="ECO:0000256" key="1">
    <source>
        <dbReference type="SAM" id="MobiDB-lite"/>
    </source>
</evidence>
<dbReference type="Pfam" id="PF18701">
    <property type="entry name" value="DUF5641"/>
    <property type="match status" value="1"/>
</dbReference>
<dbReference type="InterPro" id="IPR040676">
    <property type="entry name" value="DUF5641"/>
</dbReference>
<dbReference type="PROSITE" id="PS50994">
    <property type="entry name" value="INTEGRASE"/>
    <property type="match status" value="1"/>
</dbReference>
<protein>
    <recommendedName>
        <fullName evidence="2">Integrase catalytic domain-containing protein</fullName>
    </recommendedName>
</protein>
<keyword evidence="4" id="KW-1185">Reference proteome</keyword>
<dbReference type="Gene3D" id="3.30.420.10">
    <property type="entry name" value="Ribonuclease H-like superfamily/Ribonuclease H"/>
    <property type="match status" value="1"/>
</dbReference>
<gene>
    <name evidence="3" type="ORF">QQF64_031403</name>
</gene>
<sequence>MQRSEQEMWAPPRPKRQVRQPSYLQDYEVGSVRPKLRPSRNVHSSPYVPSEAAHGQQSPIQWRRPPETHAEDVLDPEEGYEDISLGRRLTFNPCDERGEPNVSLSGSNSYASPYSSVRNSPLEATNRAPATEQLNPQFESWPVPPLPASEVLVKPEEKDAEINLPPPPWPTSHYPPESVVVEEHHVVTVIERMMSELQLMKDSMTSRFTAHTYPHSTQRRQNYPQPSGSSWNETKPLLQQPELYTSTSGRPLSMHPASAGPSTQSQVRPSICPPQITSREFSRTKELMENVERLWRLDALPNQSSKLAVRSKEDKEALELLEARTKRVQVAGIFRYATPLLRKQGVPPLQAPKESVVPSLRSLERRLARDPQQAEEYCAAISKLEEAGVIRRLTASEVSCSTESYYIPHHMNPADDVTRGKTLGELAVPNRWSQGPLFLHKAPSEWPSQPGEFLEQDTSEYKKITLCGTVSNVNREDVQEILTYQSWKDLVESVVQEAHGAADQNAPLSAEDFRQAEKTIFRRIQMECFAEELKCLRAGKAVPRSSHLIALSPELDPVEGFIRVGGRLRRAEGLDSDFKHPILLDPSHHATKLLIRGYDERLCHPGPERVFAEIRRMFWILRGREAIKREQYQCQGCQRWKSKPSVPKMADLPLARLRLYQPPFYSTGVDCFGPFPVKIGRRSEKRWGIIYKCLTTRAVHLDLLHSMDLDSFLMSLRRFVARRGSPAELYSDQGTNFRGGEKELNEWFNRMSSDLQQLLAKQKIAFHFNPPAAPHFGGTWEREVKSVKTALYTVLGSQSVSEEVLLTVLLEVESILNSKPLGYTSSSVADLDAITPSVLLMGRLDGTLPPVVYPKIEGLSRRRWRHCQVLADHFWSRFIRSYLPTLQCRQKWRDTQADLTKGSVVMLMDPQHPRAYWPIGRVIAAHPSKDGCVRSADIQVKDRVYTRPVARLIPIPAIPAEDDEEDGDSFYERRNAAGRKEEALTLEIAIDRYCGCNCSPSKAPPVRELQTSLLTSDTDDCVLLCASYKKKPHTYELITHMCPDKVVSTSKSA</sequence>
<feature type="region of interest" description="Disordered" evidence="1">
    <location>
        <begin position="212"/>
        <end position="273"/>
    </location>
</feature>
<dbReference type="SUPFAM" id="SSF53098">
    <property type="entry name" value="Ribonuclease H-like"/>
    <property type="match status" value="1"/>
</dbReference>